<keyword evidence="7" id="KW-1185">Reference proteome</keyword>
<evidence type="ECO:0000256" key="1">
    <source>
        <dbReference type="ARBA" id="ARBA00023015"/>
    </source>
</evidence>
<dbReference type="SUPFAM" id="SSF46785">
    <property type="entry name" value="Winged helix' DNA-binding domain"/>
    <property type="match status" value="1"/>
</dbReference>
<dbReference type="PROSITE" id="PS51063">
    <property type="entry name" value="HTH_CRP_2"/>
    <property type="match status" value="1"/>
</dbReference>
<reference evidence="6 7" key="1">
    <citation type="submission" date="2020-12" db="EMBL/GenBank/DDBJ databases">
        <title>Sphingomonas sp.</title>
        <authorList>
            <person name="Kim M.K."/>
        </authorList>
    </citation>
    <scope>NUCLEOTIDE SEQUENCE [LARGE SCALE GENOMIC DNA]</scope>
    <source>
        <strain evidence="6 7">BT552</strain>
    </source>
</reference>
<keyword evidence="2" id="KW-0238">DNA-binding</keyword>
<dbReference type="Gene3D" id="2.60.120.10">
    <property type="entry name" value="Jelly Rolls"/>
    <property type="match status" value="1"/>
</dbReference>
<dbReference type="RefSeq" id="WP_204199591.1">
    <property type="nucleotide sequence ID" value="NZ_JAFEMC010000004.1"/>
</dbReference>
<evidence type="ECO:0000259" key="5">
    <source>
        <dbReference type="PROSITE" id="PS51063"/>
    </source>
</evidence>
<dbReference type="InterPro" id="IPR018490">
    <property type="entry name" value="cNMP-bd_dom_sf"/>
</dbReference>
<dbReference type="InterPro" id="IPR012318">
    <property type="entry name" value="HTH_CRP"/>
</dbReference>
<evidence type="ECO:0000313" key="7">
    <source>
        <dbReference type="Proteomes" id="UP000763641"/>
    </source>
</evidence>
<sequence length="279" mass="30265">MAHINPGSGNSGDPRADARSDPRADARSDPRGGVRVLSTELLLHRLRALTALAPHEVELVLSLSEPPKLHAPGTSVCPQEDGSPHRRLIVTGWATRPRILPDGRRQMLDLVLPGDLMGDRGERRPLAMNPVVALTQVRTIGVGRLVGAVRDQPSDYPGIVRALAAIDRAEEARLLDHIVRLGCQSARQRMAHLLLELHQRLAVIGFVHNASFPMPLTQDTLGELLGLSLVHINRIVSQLRREKMVSIRAGVATIHDFGRLALLADRTDPTHAAQTGAAA</sequence>
<dbReference type="SUPFAM" id="SSF51206">
    <property type="entry name" value="cAMP-binding domain-like"/>
    <property type="match status" value="1"/>
</dbReference>
<feature type="compositionally biased region" description="Basic and acidic residues" evidence="4">
    <location>
        <begin position="14"/>
        <end position="32"/>
    </location>
</feature>
<comment type="caution">
    <text evidence="6">The sequence shown here is derived from an EMBL/GenBank/DDBJ whole genome shotgun (WGS) entry which is preliminary data.</text>
</comment>
<evidence type="ECO:0000256" key="4">
    <source>
        <dbReference type="SAM" id="MobiDB-lite"/>
    </source>
</evidence>
<dbReference type="InterPro" id="IPR014710">
    <property type="entry name" value="RmlC-like_jellyroll"/>
</dbReference>
<gene>
    <name evidence="6" type="ORF">ILT43_13970</name>
</gene>
<organism evidence="6 7">
    <name type="scientific">Sphingomonas longa</name>
    <dbReference type="NCBI Taxonomy" id="2778730"/>
    <lineage>
        <taxon>Bacteria</taxon>
        <taxon>Pseudomonadati</taxon>
        <taxon>Pseudomonadota</taxon>
        <taxon>Alphaproteobacteria</taxon>
        <taxon>Sphingomonadales</taxon>
        <taxon>Sphingomonadaceae</taxon>
        <taxon>Sphingomonas</taxon>
    </lineage>
</organism>
<dbReference type="Pfam" id="PF13545">
    <property type="entry name" value="HTH_Crp_2"/>
    <property type="match status" value="1"/>
</dbReference>
<dbReference type="Proteomes" id="UP000763641">
    <property type="component" value="Unassembled WGS sequence"/>
</dbReference>
<feature type="domain" description="HTH crp-type" evidence="5">
    <location>
        <begin position="184"/>
        <end position="258"/>
    </location>
</feature>
<dbReference type="InterPro" id="IPR036390">
    <property type="entry name" value="WH_DNA-bd_sf"/>
</dbReference>
<dbReference type="SMART" id="SM00419">
    <property type="entry name" value="HTH_CRP"/>
    <property type="match status" value="1"/>
</dbReference>
<dbReference type="EMBL" id="JAFEMC010000004">
    <property type="protein sequence ID" value="MBM6577484.1"/>
    <property type="molecule type" value="Genomic_DNA"/>
</dbReference>
<feature type="region of interest" description="Disordered" evidence="4">
    <location>
        <begin position="1"/>
        <end position="32"/>
    </location>
</feature>
<evidence type="ECO:0000256" key="3">
    <source>
        <dbReference type="ARBA" id="ARBA00023163"/>
    </source>
</evidence>
<keyword evidence="1" id="KW-0805">Transcription regulation</keyword>
<keyword evidence="3" id="KW-0804">Transcription</keyword>
<accession>A0ABS2DBT2</accession>
<name>A0ABS2DBT2_9SPHN</name>
<evidence type="ECO:0000313" key="6">
    <source>
        <dbReference type="EMBL" id="MBM6577484.1"/>
    </source>
</evidence>
<proteinExistence type="predicted"/>
<evidence type="ECO:0000256" key="2">
    <source>
        <dbReference type="ARBA" id="ARBA00023125"/>
    </source>
</evidence>
<protein>
    <submittedName>
        <fullName evidence="6">Crp/Fnr family transcriptional regulator</fullName>
    </submittedName>
</protein>